<dbReference type="AlphaFoldDB" id="A0A4Q0S4U0"/>
<keyword evidence="3" id="KW-1185">Reference proteome</keyword>
<dbReference type="Gene3D" id="3.30.450.20">
    <property type="entry name" value="PAS domain"/>
    <property type="match status" value="1"/>
</dbReference>
<name>A0A4Q0S4U0_9BRAD</name>
<sequence>MQRFIGEQNIAHFERLLSEEQPEKSRAFIQEQLVASKRRLATLTAASMGVHSNAQIMRERAFARSAPKMTNKFQWQFEAAAKPLLLIDPNPGLHIVDANTAYASATMIEPGRVAGEKMFDVFPDNPDEPLADGVANLFASLRVVAETGQSDAMAVQRYDVRNASGVFVERYWQPLNSPVLSGSGNLAFILHQVIDVTSTYASAGRTV</sequence>
<dbReference type="Pfam" id="PF08448">
    <property type="entry name" value="PAS_4"/>
    <property type="match status" value="1"/>
</dbReference>
<organism evidence="2 3">
    <name type="scientific">Bradyrhizobium nanningense</name>
    <dbReference type="NCBI Taxonomy" id="1325118"/>
    <lineage>
        <taxon>Bacteria</taxon>
        <taxon>Pseudomonadati</taxon>
        <taxon>Pseudomonadota</taxon>
        <taxon>Alphaproteobacteria</taxon>
        <taxon>Hyphomicrobiales</taxon>
        <taxon>Nitrobacteraceae</taxon>
        <taxon>Bradyrhizobium</taxon>
    </lineage>
</organism>
<accession>A0A4Q0S4U0</accession>
<evidence type="ECO:0000313" key="2">
    <source>
        <dbReference type="EMBL" id="RXH26446.1"/>
    </source>
</evidence>
<feature type="domain" description="PAS fold-4" evidence="1">
    <location>
        <begin position="82"/>
        <end position="200"/>
    </location>
</feature>
<gene>
    <name evidence="2" type="ORF">XH99_21250</name>
</gene>
<dbReference type="EMBL" id="LBJQ01000082">
    <property type="protein sequence ID" value="RXH26446.1"/>
    <property type="molecule type" value="Genomic_DNA"/>
</dbReference>
<dbReference type="InterPro" id="IPR013656">
    <property type="entry name" value="PAS_4"/>
</dbReference>
<dbReference type="RefSeq" id="WP_245471816.1">
    <property type="nucleotide sequence ID" value="NZ_LBJC01000027.1"/>
</dbReference>
<evidence type="ECO:0000313" key="3">
    <source>
        <dbReference type="Proteomes" id="UP000289546"/>
    </source>
</evidence>
<reference evidence="2 3" key="1">
    <citation type="submission" date="2015-04" db="EMBL/GenBank/DDBJ databases">
        <title>Comparative genomics of rhizobia nodulating Arachis hypogaea in China.</title>
        <authorList>
            <person name="Li Y."/>
        </authorList>
    </citation>
    <scope>NUCLEOTIDE SEQUENCE [LARGE SCALE GENOMIC DNA]</scope>
    <source>
        <strain evidence="2 3">CCBAU 51757</strain>
    </source>
</reference>
<dbReference type="Proteomes" id="UP000289546">
    <property type="component" value="Unassembled WGS sequence"/>
</dbReference>
<evidence type="ECO:0000259" key="1">
    <source>
        <dbReference type="Pfam" id="PF08448"/>
    </source>
</evidence>
<comment type="caution">
    <text evidence="2">The sequence shown here is derived from an EMBL/GenBank/DDBJ whole genome shotgun (WGS) entry which is preliminary data.</text>
</comment>
<protein>
    <recommendedName>
        <fullName evidence="1">PAS fold-4 domain-containing protein</fullName>
    </recommendedName>
</protein>
<proteinExistence type="predicted"/>